<name>A0ACC2NS26_9HYME</name>
<accession>A0ACC2NS26</accession>
<organism evidence="1 2">
    <name type="scientific">Eretmocerus hayati</name>
    <dbReference type="NCBI Taxonomy" id="131215"/>
    <lineage>
        <taxon>Eukaryota</taxon>
        <taxon>Metazoa</taxon>
        <taxon>Ecdysozoa</taxon>
        <taxon>Arthropoda</taxon>
        <taxon>Hexapoda</taxon>
        <taxon>Insecta</taxon>
        <taxon>Pterygota</taxon>
        <taxon>Neoptera</taxon>
        <taxon>Endopterygota</taxon>
        <taxon>Hymenoptera</taxon>
        <taxon>Apocrita</taxon>
        <taxon>Proctotrupomorpha</taxon>
        <taxon>Chalcidoidea</taxon>
        <taxon>Aphelinidae</taxon>
        <taxon>Aphelininae</taxon>
        <taxon>Eretmocerus</taxon>
    </lineage>
</organism>
<sequence>MGSARCRDAFGQAYDRCADAVTVALAWAVCWPMKLSFVCNLVQAVGGQSVCEPDGKIDVGVGQGYASLKDTRDKLSDSLGDAEIEFNMDTKPVVVGVSDAARAAKGVMRDFETRRRFLDAVVTLVKRCLSLVFLKIVYNASTYHHKYMSSIEHDNVYITGYFRKIDARRKARGSVTLLPLKKLERSKLVDPWEWRRNKAESRHLLGQTAKLILEIITASIFVLLDQLLIEVLDIVRRNARLEITQVGHHDMSVTVVGRGLLASLVRSLAHSLNTKRRISQLVTNEACLPRPNLTPSSILISIYGTYFLIWLMLLLDGYSQRMRRCCSAFFHRKREKRRILYLYNETLRRRIGFLRFARARVANSTRARQLDQNASLFEILSSSDGDKKMPEWFMKSMKWFEFARRKCAVCDEIEPRKGKKNLETEEYQVCPQCGLVYCPECWRDVGKECLEPYAKKPSNVEMAVFDFGK</sequence>
<evidence type="ECO:0000313" key="2">
    <source>
        <dbReference type="Proteomes" id="UP001239111"/>
    </source>
</evidence>
<comment type="caution">
    <text evidence="1">The sequence shown here is derived from an EMBL/GenBank/DDBJ whole genome shotgun (WGS) entry which is preliminary data.</text>
</comment>
<dbReference type="EMBL" id="CM056743">
    <property type="protein sequence ID" value="KAJ8674003.1"/>
    <property type="molecule type" value="Genomic_DNA"/>
</dbReference>
<keyword evidence="2" id="KW-1185">Reference proteome</keyword>
<protein>
    <submittedName>
        <fullName evidence="1">Uncharacterized protein</fullName>
    </submittedName>
</protein>
<dbReference type="Proteomes" id="UP001239111">
    <property type="component" value="Chromosome 3"/>
</dbReference>
<evidence type="ECO:0000313" key="1">
    <source>
        <dbReference type="EMBL" id="KAJ8674003.1"/>
    </source>
</evidence>
<proteinExistence type="predicted"/>
<gene>
    <name evidence="1" type="ORF">QAD02_005265</name>
</gene>
<reference evidence="1" key="1">
    <citation type="submission" date="2023-04" db="EMBL/GenBank/DDBJ databases">
        <title>A chromosome-level genome assembly of the parasitoid wasp Eretmocerus hayati.</title>
        <authorList>
            <person name="Zhong Y."/>
            <person name="Liu S."/>
            <person name="Liu Y."/>
        </authorList>
    </citation>
    <scope>NUCLEOTIDE SEQUENCE</scope>
    <source>
        <strain evidence="1">ZJU_SS_LIU_2023</strain>
    </source>
</reference>